<protein>
    <submittedName>
        <fullName evidence="9">Iron complex outermembrane recepter protein</fullName>
    </submittedName>
</protein>
<feature type="signal peptide" evidence="6">
    <location>
        <begin position="1"/>
        <end position="40"/>
    </location>
</feature>
<sequence length="898" mass="95177">MKHKESAVGMVDMSAAGRRMKPIAAAVALLVMGAALPAQAQQAAVKEEVVVVTGIRASLQQSLNQKKIADSLVEVVTAEDVGKMPDKNVADSLARVPGVTTTSAGSAEGSFGENEHVQLRGLSSQLTLTTLNGHTVSSGDWYGPNISSGGRSVSYTVLPSDLVGRIVVHKSAQADLIEGGAAGTVDIQTRKPLEFKQNLTTSLSAEAAYSTAAKSTDPAVTALLNWKNADNTFGVLAQLFSQTRKLQRAGSEGVWWDKTGANYADPALAGKNISLLSGAVLFEQERKRQGGYIEAQWKPVGNVTLDLSGFRSTVDAKNYNTNYMASTINAATGPGGNGNSVKPSGPATVSGNTITSVFYDKNAFGANSSGAYSVIEDVAARPDAKTDSTFVNFDAKWVVDQDLTVSGKLGHTSGSGRTKDVGFEVQSGWNQGAGYSLTPDGIFVLNVPGGDKFVRAGGGIGGWGSYTESSDKESYGQADGELKLSFDKVPSIKFGLRYAKHQRELTKLAMTLGAGSGDDAQIPDSAVGNYGSNWYGKLPVNPTPGFSPFKISNDYVASWVAKYATFDSHAPQQEYNIKENAAAAYLMATLQPSDAVSGNVGVRVVRTEMDIRAFLPGGKPNYEQSFQDFLPSLNLRADLAPGLVGRFALNRGMSRPDFGQLAGNDLSDLQHTGVGSNPFLKPIRSNNVDATLEWYFAPKAMLSAGLFASKLKGVIAYGHSVLPYADAAKQGAIANYDISAPLNTDGTLTGFNGAYEQSIWGGFGVSANYTYADGKQTGKLADGTCNGKAGEDCSLYGTSKNSYNVGAFYEDERFSARVGYSHRSTYKLGNRGGSDYFQSANGSLNVSLNYTFNKSVQFTLEAQNLNDPLLTVFKTDTTQIAGVYKNGKTVYGGVRIKY</sequence>
<dbReference type="Proteomes" id="UP000199470">
    <property type="component" value="Unassembled WGS sequence"/>
</dbReference>
<evidence type="ECO:0000256" key="5">
    <source>
        <dbReference type="RuleBase" id="RU003357"/>
    </source>
</evidence>
<dbReference type="SUPFAM" id="SSF56935">
    <property type="entry name" value="Porins"/>
    <property type="match status" value="1"/>
</dbReference>
<dbReference type="CDD" id="cd01347">
    <property type="entry name" value="ligand_gated_channel"/>
    <property type="match status" value="1"/>
</dbReference>
<dbReference type="EMBL" id="FOTW01000008">
    <property type="protein sequence ID" value="SFL81191.1"/>
    <property type="molecule type" value="Genomic_DNA"/>
</dbReference>
<keyword evidence="3 5" id="KW-0472">Membrane</keyword>
<dbReference type="PANTHER" id="PTHR40980">
    <property type="entry name" value="PLUG DOMAIN-CONTAINING PROTEIN"/>
    <property type="match status" value="1"/>
</dbReference>
<comment type="subcellular location">
    <subcellularLocation>
        <location evidence="1 5">Cell outer membrane</location>
    </subcellularLocation>
</comment>
<dbReference type="InterPro" id="IPR012910">
    <property type="entry name" value="Plug_dom"/>
</dbReference>
<dbReference type="Pfam" id="PF07715">
    <property type="entry name" value="Plug"/>
    <property type="match status" value="1"/>
</dbReference>
<evidence type="ECO:0000313" key="10">
    <source>
        <dbReference type="Proteomes" id="UP000199470"/>
    </source>
</evidence>
<gene>
    <name evidence="9" type="ORF">SAMN02982985_01579</name>
</gene>
<evidence type="ECO:0000256" key="1">
    <source>
        <dbReference type="ARBA" id="ARBA00004442"/>
    </source>
</evidence>
<evidence type="ECO:0000256" key="6">
    <source>
        <dbReference type="SAM" id="SignalP"/>
    </source>
</evidence>
<evidence type="ECO:0000256" key="2">
    <source>
        <dbReference type="ARBA" id="ARBA00009810"/>
    </source>
</evidence>
<feature type="domain" description="TonB-dependent receptor plug" evidence="8">
    <location>
        <begin position="72"/>
        <end position="184"/>
    </location>
</feature>
<feature type="domain" description="TonB-dependent receptor-like beta-barrel" evidence="7">
    <location>
        <begin position="429"/>
        <end position="865"/>
    </location>
</feature>
<reference evidence="9 10" key="1">
    <citation type="submission" date="2016-10" db="EMBL/GenBank/DDBJ databases">
        <authorList>
            <person name="de Groot N.N."/>
        </authorList>
    </citation>
    <scope>NUCLEOTIDE SEQUENCE [LARGE SCALE GENOMIC DNA]</scope>
    <source>
        <strain evidence="9 10">ATCC 43154</strain>
    </source>
</reference>
<proteinExistence type="inferred from homology"/>
<dbReference type="Gene3D" id="2.40.170.20">
    <property type="entry name" value="TonB-dependent receptor, beta-barrel domain"/>
    <property type="match status" value="1"/>
</dbReference>
<dbReference type="InterPro" id="IPR010104">
    <property type="entry name" value="TonB_rcpt_bac"/>
</dbReference>
<dbReference type="Gene3D" id="2.170.130.10">
    <property type="entry name" value="TonB-dependent receptor, plug domain"/>
    <property type="match status" value="1"/>
</dbReference>
<keyword evidence="10" id="KW-1185">Reference proteome</keyword>
<dbReference type="STRING" id="758825.SAMN02982985_01579"/>
<feature type="chain" id="PRO_5011447563" evidence="6">
    <location>
        <begin position="41"/>
        <end position="898"/>
    </location>
</feature>
<evidence type="ECO:0000256" key="4">
    <source>
        <dbReference type="ARBA" id="ARBA00023237"/>
    </source>
</evidence>
<dbReference type="InterPro" id="IPR037066">
    <property type="entry name" value="Plug_dom_sf"/>
</dbReference>
<dbReference type="NCBIfam" id="TIGR01782">
    <property type="entry name" value="TonB-Xanth-Caul"/>
    <property type="match status" value="1"/>
</dbReference>
<evidence type="ECO:0000256" key="3">
    <source>
        <dbReference type="ARBA" id="ARBA00023136"/>
    </source>
</evidence>
<dbReference type="GO" id="GO:0009279">
    <property type="term" value="C:cell outer membrane"/>
    <property type="evidence" value="ECO:0007669"/>
    <property type="project" value="UniProtKB-SubCell"/>
</dbReference>
<evidence type="ECO:0000259" key="7">
    <source>
        <dbReference type="Pfam" id="PF00593"/>
    </source>
</evidence>
<accession>A0A1I4KRC9</accession>
<keyword evidence="4" id="KW-0998">Cell outer membrane</keyword>
<organism evidence="9 10">
    <name type="scientific">Rugamonas rubra</name>
    <dbReference type="NCBI Taxonomy" id="758825"/>
    <lineage>
        <taxon>Bacteria</taxon>
        <taxon>Pseudomonadati</taxon>
        <taxon>Pseudomonadota</taxon>
        <taxon>Betaproteobacteria</taxon>
        <taxon>Burkholderiales</taxon>
        <taxon>Oxalobacteraceae</taxon>
        <taxon>Telluria group</taxon>
        <taxon>Rugamonas</taxon>
    </lineage>
</organism>
<dbReference type="Pfam" id="PF00593">
    <property type="entry name" value="TonB_dep_Rec_b-barrel"/>
    <property type="match status" value="1"/>
</dbReference>
<keyword evidence="6" id="KW-0732">Signal</keyword>
<dbReference type="OrthoDB" id="8727862at2"/>
<keyword evidence="5" id="KW-0798">TonB box</keyword>
<dbReference type="InterPro" id="IPR000531">
    <property type="entry name" value="Beta-barrel_TonB"/>
</dbReference>
<comment type="similarity">
    <text evidence="2 5">Belongs to the TonB-dependent receptor family.</text>
</comment>
<evidence type="ECO:0000313" key="9">
    <source>
        <dbReference type="EMBL" id="SFL81191.1"/>
    </source>
</evidence>
<name>A0A1I4KRC9_9BURK</name>
<dbReference type="InterPro" id="IPR036942">
    <property type="entry name" value="Beta-barrel_TonB_sf"/>
</dbReference>
<dbReference type="AlphaFoldDB" id="A0A1I4KRC9"/>
<dbReference type="PANTHER" id="PTHR40980:SF3">
    <property type="entry name" value="TONB-DEPENDENT RECEPTOR-LIKE BETA-BARREL DOMAIN-CONTAINING PROTEIN"/>
    <property type="match status" value="1"/>
</dbReference>
<evidence type="ECO:0000259" key="8">
    <source>
        <dbReference type="Pfam" id="PF07715"/>
    </source>
</evidence>